<protein>
    <submittedName>
        <fullName evidence="2">Uncharacterized protein</fullName>
    </submittedName>
</protein>
<reference evidence="2 3" key="1">
    <citation type="submission" date="2017-05" db="EMBL/GenBank/DDBJ databases">
        <title>Polyphasic characterization of four soil-derived phenanthrene-degrading Acidovorax strains and proposal of Acidovorax phenanthrenivorans sp. nov.</title>
        <authorList>
            <person name="Singleton D.R."/>
            <person name="Lee J."/>
            <person name="Dickey A.N."/>
            <person name="Stroud A."/>
            <person name="Scholl E.H."/>
            <person name="Wright F.A."/>
            <person name="Aitken M.D."/>
        </authorList>
    </citation>
    <scope>NUCLEOTIDE SEQUENCE [LARGE SCALE GENOMIC DNA]</scope>
    <source>
        <strain evidence="2">NA3</strain>
    </source>
</reference>
<dbReference type="KEGG" id="acin:CBP34_08475"/>
<feature type="region of interest" description="Disordered" evidence="1">
    <location>
        <begin position="31"/>
        <end position="83"/>
    </location>
</feature>
<name>A0A240U2P9_9BURK</name>
<feature type="compositionally biased region" description="Low complexity" evidence="1">
    <location>
        <begin position="38"/>
        <end position="74"/>
    </location>
</feature>
<evidence type="ECO:0000313" key="2">
    <source>
        <dbReference type="EMBL" id="ART51687.1"/>
    </source>
</evidence>
<dbReference type="AlphaFoldDB" id="A0A240U2P9"/>
<evidence type="ECO:0000313" key="3">
    <source>
        <dbReference type="Proteomes" id="UP000194432"/>
    </source>
</evidence>
<gene>
    <name evidence="2" type="ORF">CBP34_08475</name>
</gene>
<keyword evidence="3" id="KW-1185">Reference proteome</keyword>
<accession>A0A240U2P9</accession>
<evidence type="ECO:0000256" key="1">
    <source>
        <dbReference type="SAM" id="MobiDB-lite"/>
    </source>
</evidence>
<organism evidence="2 3">
    <name type="scientific">Acidovorax carolinensis</name>
    <dbReference type="NCBI Taxonomy" id="553814"/>
    <lineage>
        <taxon>Bacteria</taxon>
        <taxon>Pseudomonadati</taxon>
        <taxon>Pseudomonadota</taxon>
        <taxon>Betaproteobacteria</taxon>
        <taxon>Burkholderiales</taxon>
        <taxon>Comamonadaceae</taxon>
        <taxon>Acidovorax</taxon>
    </lineage>
</organism>
<proteinExistence type="predicted"/>
<dbReference type="RefSeq" id="WP_094097773.1">
    <property type="nucleotide sequence ID" value="NZ_CP021361.1"/>
</dbReference>
<dbReference type="Proteomes" id="UP000194432">
    <property type="component" value="Chromosome 1"/>
</dbReference>
<sequence length="83" mass="8721">MRAVFGLVGLVVALAIVGVLAKKQLAATRTPVPSLQLPAASDGAASPAPTGTVREQSQQVQQQVRQQMEGLMQQARPMPDDSK</sequence>
<dbReference type="EMBL" id="CP021361">
    <property type="protein sequence ID" value="ART51687.1"/>
    <property type="molecule type" value="Genomic_DNA"/>
</dbReference>